<comment type="caution">
    <text evidence="4">The sequence shown here is derived from an EMBL/GenBank/DDBJ whole genome shotgun (WGS) entry which is preliminary data.</text>
</comment>
<evidence type="ECO:0000259" key="3">
    <source>
        <dbReference type="Pfam" id="PF07811"/>
    </source>
</evidence>
<dbReference type="NCBIfam" id="NF041390">
    <property type="entry name" value="TadE_Rv3655c"/>
    <property type="match status" value="1"/>
</dbReference>
<evidence type="ECO:0000256" key="1">
    <source>
        <dbReference type="SAM" id="MobiDB-lite"/>
    </source>
</evidence>
<keyword evidence="2" id="KW-0812">Transmembrane</keyword>
<evidence type="ECO:0000313" key="5">
    <source>
        <dbReference type="Proteomes" id="UP000235598"/>
    </source>
</evidence>
<organism evidence="4 5">
    <name type="scientific">Brevibacterium paucivorans</name>
    <dbReference type="NCBI Taxonomy" id="170994"/>
    <lineage>
        <taxon>Bacteria</taxon>
        <taxon>Bacillati</taxon>
        <taxon>Actinomycetota</taxon>
        <taxon>Actinomycetes</taxon>
        <taxon>Micrococcales</taxon>
        <taxon>Brevibacteriaceae</taxon>
        <taxon>Brevibacterium</taxon>
    </lineage>
</organism>
<dbReference type="Proteomes" id="UP000235598">
    <property type="component" value="Unassembled WGS sequence"/>
</dbReference>
<dbReference type="Pfam" id="PF07811">
    <property type="entry name" value="TadE"/>
    <property type="match status" value="1"/>
</dbReference>
<reference evidence="4 5" key="1">
    <citation type="submission" date="2017-09" db="EMBL/GenBank/DDBJ databases">
        <title>Bacterial strain isolated from the female urinary microbiota.</title>
        <authorList>
            <person name="Thomas-White K."/>
            <person name="Kumar N."/>
            <person name="Forster S."/>
            <person name="Putonti C."/>
            <person name="Lawley T."/>
            <person name="Wolfe A.J."/>
        </authorList>
    </citation>
    <scope>NUCLEOTIDE SEQUENCE [LARGE SCALE GENOMIC DNA]</scope>
    <source>
        <strain evidence="4 5">UMB1301</strain>
    </source>
</reference>
<dbReference type="OrthoDB" id="9901899at2"/>
<feature type="domain" description="TadE-like" evidence="3">
    <location>
        <begin position="2"/>
        <end position="41"/>
    </location>
</feature>
<keyword evidence="2" id="KW-0472">Membrane</keyword>
<dbReference type="AlphaFoldDB" id="A0A2N6VNV8"/>
<dbReference type="RefSeq" id="WP_102238821.1">
    <property type="nucleotide sequence ID" value="NZ_PNHK01000002.1"/>
</dbReference>
<dbReference type="InterPro" id="IPR012495">
    <property type="entry name" value="TadE-like_dom"/>
</dbReference>
<evidence type="ECO:0000313" key="4">
    <source>
        <dbReference type="EMBL" id="PMD05806.1"/>
    </source>
</evidence>
<sequence>MTAEFAVVLPALVLVLILVVGAGVIGIAQVRVYEAARAGAREAARGEPSQDIEKAAKRKAGPGSTVTVSQGGGYAKVHVKTTLPKALHPVMKKVEASAEARTEGESHGSLDGH</sequence>
<protein>
    <submittedName>
        <fullName evidence="4">Chromosome partitioning protein</fullName>
    </submittedName>
</protein>
<name>A0A2N6VNV8_9MICO</name>
<keyword evidence="2" id="KW-1133">Transmembrane helix</keyword>
<gene>
    <name evidence="4" type="ORF">CJ199_04960</name>
</gene>
<feature type="region of interest" description="Disordered" evidence="1">
    <location>
        <begin position="40"/>
        <end position="71"/>
    </location>
</feature>
<proteinExistence type="predicted"/>
<feature type="transmembrane region" description="Helical" evidence="2">
    <location>
        <begin position="6"/>
        <end position="28"/>
    </location>
</feature>
<accession>A0A2N6VNV8</accession>
<evidence type="ECO:0000256" key="2">
    <source>
        <dbReference type="SAM" id="Phobius"/>
    </source>
</evidence>
<dbReference type="EMBL" id="PNHK01000002">
    <property type="protein sequence ID" value="PMD05806.1"/>
    <property type="molecule type" value="Genomic_DNA"/>
</dbReference>
<feature type="region of interest" description="Disordered" evidence="1">
    <location>
        <begin position="94"/>
        <end position="113"/>
    </location>
</feature>
<dbReference type="InterPro" id="IPR049790">
    <property type="entry name" value="Rv3655c/TadE"/>
</dbReference>